<dbReference type="Pfam" id="PF00704">
    <property type="entry name" value="Glyco_hydro_18"/>
    <property type="match status" value="1"/>
</dbReference>
<sequence>MKTRLVTQWWCLLVVGVLLGGCGKGEEGPGLPGAPSDVEAQAADAQALVTWTPPTSDGGHALLYYVVRCDPACGGAIVSASERQATVLGLNNGAKYLFKVSGVNARGEGDASLPSVPVVPQAGMSIPNPTTPGQPRAVRATPGNGAVFVSWLAPASFGGRALKHYVVTAEPGGHSVTVDVKAGSANVPGLPNGTPHTLTVRAVNDVGEGPAANIGPVTPKAGGAPASWVSGYYVGYQHRYYPPESVDFSGMTHIMVGRVRPRFDGTLFTDLDVSDLEGPAIAKTLSARARASGTVPMLMIGGFGEHDGFVLASTGESRIVFVRELLKTMDAWGYAGLDLDWEPINLPPAGNDGELLLALIDELRAARPDIILTVPVNWLNSNFGMPEHEAKFMKELGSRVDQLNIMSYKMSGHWGGWESWHSSPLWDEAQNRPSSVANSVAGYIRAGVPRGRLGVGIGFFGTCWQGVTEPRIPLDGRPDVNEGQSDNAMSYANIMDKYLQDPLMKRHWDDRAAATYLSASDVTGAGHCNYVSYEDGQSVAVKGQWARDEGLGGTIIWTINQGHRPLQPAGKKDELLLEVKRAFLDP</sequence>
<dbReference type="PANTHER" id="PTHR11177:SF317">
    <property type="entry name" value="CHITINASE 12-RELATED"/>
    <property type="match status" value="1"/>
</dbReference>
<dbReference type="InterPro" id="IPR017853">
    <property type="entry name" value="GH"/>
</dbReference>
<evidence type="ECO:0000256" key="2">
    <source>
        <dbReference type="ARBA" id="ARBA00012729"/>
    </source>
</evidence>
<dbReference type="InterPro" id="IPR036116">
    <property type="entry name" value="FN3_sf"/>
</dbReference>
<comment type="caution">
    <text evidence="6">The sequence shown here is derived from an EMBL/GenBank/DDBJ whole genome shotgun (WGS) entry which is preliminary data.</text>
</comment>
<dbReference type="PROSITE" id="PS50853">
    <property type="entry name" value="FN3"/>
    <property type="match status" value="2"/>
</dbReference>
<name>A0A511T9A9_MYXFU</name>
<dbReference type="EMBL" id="FOIB01000010">
    <property type="protein sequence ID" value="SEU35297.1"/>
    <property type="molecule type" value="Genomic_DNA"/>
</dbReference>
<dbReference type="GO" id="GO:0008061">
    <property type="term" value="F:chitin binding"/>
    <property type="evidence" value="ECO:0007669"/>
    <property type="project" value="InterPro"/>
</dbReference>
<dbReference type="SMART" id="SM00060">
    <property type="entry name" value="FN3"/>
    <property type="match status" value="2"/>
</dbReference>
<dbReference type="GO" id="GO:0008843">
    <property type="term" value="F:endochitinase activity"/>
    <property type="evidence" value="ECO:0007669"/>
    <property type="project" value="UniProtKB-EC"/>
</dbReference>
<reference evidence="7 8" key="1">
    <citation type="submission" date="2016-10" db="EMBL/GenBank/DDBJ databases">
        <authorList>
            <person name="Varghese N."/>
            <person name="Submissions S."/>
        </authorList>
    </citation>
    <scope>NUCLEOTIDE SEQUENCE [LARGE SCALE GENOMIC DNA]</scope>
    <source>
        <strain evidence="7 8">DSM 16525</strain>
    </source>
</reference>
<dbReference type="PROSITE" id="PS51257">
    <property type="entry name" value="PROKAR_LIPOPROTEIN"/>
    <property type="match status" value="1"/>
</dbReference>
<dbReference type="Pfam" id="PF00041">
    <property type="entry name" value="fn3"/>
    <property type="match status" value="2"/>
</dbReference>
<evidence type="ECO:0000313" key="6">
    <source>
        <dbReference type="EMBL" id="GEN10163.1"/>
    </source>
</evidence>
<evidence type="ECO:0000259" key="5">
    <source>
        <dbReference type="PROSITE" id="PS51910"/>
    </source>
</evidence>
<reference evidence="6 9" key="2">
    <citation type="submission" date="2019-07" db="EMBL/GenBank/DDBJ databases">
        <title>Whole genome shotgun sequence of Myxococcus fulvus NBRC 100333.</title>
        <authorList>
            <person name="Hosoyama A."/>
            <person name="Uohara A."/>
            <person name="Ohji S."/>
            <person name="Ichikawa N."/>
        </authorList>
    </citation>
    <scope>NUCLEOTIDE SEQUENCE [LARGE SCALE GENOMIC DNA]</scope>
    <source>
        <strain evidence="6 9">NBRC 100333</strain>
    </source>
</reference>
<keyword evidence="3" id="KW-0624">Polysaccharide degradation</keyword>
<evidence type="ECO:0000313" key="7">
    <source>
        <dbReference type="EMBL" id="SEU35297.1"/>
    </source>
</evidence>
<dbReference type="Gene3D" id="2.60.40.10">
    <property type="entry name" value="Immunoglobulins"/>
    <property type="match status" value="2"/>
</dbReference>
<dbReference type="PROSITE" id="PS51910">
    <property type="entry name" value="GH18_2"/>
    <property type="match status" value="1"/>
</dbReference>
<dbReference type="EMBL" id="BJXR01000037">
    <property type="protein sequence ID" value="GEN10163.1"/>
    <property type="molecule type" value="Genomic_DNA"/>
</dbReference>
<dbReference type="CDD" id="cd00063">
    <property type="entry name" value="FN3"/>
    <property type="match status" value="2"/>
</dbReference>
<evidence type="ECO:0000256" key="1">
    <source>
        <dbReference type="ARBA" id="ARBA00000822"/>
    </source>
</evidence>
<evidence type="ECO:0000313" key="9">
    <source>
        <dbReference type="Proteomes" id="UP000321514"/>
    </source>
</evidence>
<dbReference type="PANTHER" id="PTHR11177">
    <property type="entry name" value="CHITINASE"/>
    <property type="match status" value="1"/>
</dbReference>
<dbReference type="SUPFAM" id="SSF51445">
    <property type="entry name" value="(Trans)glycosidases"/>
    <property type="match status" value="1"/>
</dbReference>
<dbReference type="Gene3D" id="3.20.20.80">
    <property type="entry name" value="Glycosidases"/>
    <property type="match status" value="1"/>
</dbReference>
<feature type="domain" description="Fibronectin type-III" evidence="4">
    <location>
        <begin position="131"/>
        <end position="222"/>
    </location>
</feature>
<dbReference type="InterPro" id="IPR013783">
    <property type="entry name" value="Ig-like_fold"/>
</dbReference>
<dbReference type="STRING" id="1334629.MFUL124B02_14570"/>
<evidence type="ECO:0000256" key="3">
    <source>
        <dbReference type="ARBA" id="ARBA00023024"/>
    </source>
</evidence>
<dbReference type="InterPro" id="IPR001223">
    <property type="entry name" value="Glyco_hydro18_cat"/>
</dbReference>
<dbReference type="GO" id="GO:0005975">
    <property type="term" value="P:carbohydrate metabolic process"/>
    <property type="evidence" value="ECO:0007669"/>
    <property type="project" value="InterPro"/>
</dbReference>
<dbReference type="Proteomes" id="UP000183760">
    <property type="component" value="Unassembled WGS sequence"/>
</dbReference>
<dbReference type="GO" id="GO:0006032">
    <property type="term" value="P:chitin catabolic process"/>
    <property type="evidence" value="ECO:0007669"/>
    <property type="project" value="UniProtKB-KW"/>
</dbReference>
<dbReference type="InterPro" id="IPR050314">
    <property type="entry name" value="Glycosyl_Hydrlase_18"/>
</dbReference>
<dbReference type="InterPro" id="IPR011583">
    <property type="entry name" value="Chitinase_II/V-like_cat"/>
</dbReference>
<proteinExistence type="predicted"/>
<dbReference type="GO" id="GO:0005576">
    <property type="term" value="C:extracellular region"/>
    <property type="evidence" value="ECO:0007669"/>
    <property type="project" value="TreeGrafter"/>
</dbReference>
<dbReference type="AlphaFoldDB" id="A0A511T9A9"/>
<comment type="catalytic activity">
    <reaction evidence="1">
        <text>Random endo-hydrolysis of N-acetyl-beta-D-glucosaminide (1-&gt;4)-beta-linkages in chitin and chitodextrins.</text>
        <dbReference type="EC" id="3.2.1.14"/>
    </reaction>
</comment>
<dbReference type="SMART" id="SM00636">
    <property type="entry name" value="Glyco_18"/>
    <property type="match status" value="1"/>
</dbReference>
<dbReference type="Proteomes" id="UP000321514">
    <property type="component" value="Unassembled WGS sequence"/>
</dbReference>
<organism evidence="6 9">
    <name type="scientific">Myxococcus fulvus</name>
    <dbReference type="NCBI Taxonomy" id="33"/>
    <lineage>
        <taxon>Bacteria</taxon>
        <taxon>Pseudomonadati</taxon>
        <taxon>Myxococcota</taxon>
        <taxon>Myxococcia</taxon>
        <taxon>Myxococcales</taxon>
        <taxon>Cystobacterineae</taxon>
        <taxon>Myxococcaceae</taxon>
        <taxon>Myxococcus</taxon>
    </lineage>
</organism>
<keyword evidence="3" id="KW-0146">Chitin degradation</keyword>
<dbReference type="SUPFAM" id="SSF49265">
    <property type="entry name" value="Fibronectin type III"/>
    <property type="match status" value="1"/>
</dbReference>
<gene>
    <name evidence="6" type="ORF">MFU01_52000</name>
    <name evidence="7" type="ORF">SAMN05443572_110241</name>
</gene>
<dbReference type="Gene3D" id="3.10.50.10">
    <property type="match status" value="1"/>
</dbReference>
<dbReference type="RefSeq" id="WP_245772537.1">
    <property type="nucleotide sequence ID" value="NZ_BJXR01000037.1"/>
</dbReference>
<keyword evidence="8" id="KW-1185">Reference proteome</keyword>
<evidence type="ECO:0000313" key="8">
    <source>
        <dbReference type="Proteomes" id="UP000183760"/>
    </source>
</evidence>
<feature type="domain" description="GH18" evidence="5">
    <location>
        <begin position="227"/>
        <end position="586"/>
    </location>
</feature>
<dbReference type="InterPro" id="IPR029070">
    <property type="entry name" value="Chitinase_insertion_sf"/>
</dbReference>
<protein>
    <recommendedName>
        <fullName evidence="2">chitinase</fullName>
        <ecNumber evidence="2">3.2.1.14</ecNumber>
    </recommendedName>
</protein>
<evidence type="ECO:0000259" key="4">
    <source>
        <dbReference type="PROSITE" id="PS50853"/>
    </source>
</evidence>
<dbReference type="InterPro" id="IPR003961">
    <property type="entry name" value="FN3_dom"/>
</dbReference>
<accession>A0A511T9A9</accession>
<dbReference type="EC" id="3.2.1.14" evidence="2"/>
<keyword evidence="3" id="KW-0119">Carbohydrate metabolism</keyword>
<feature type="domain" description="Fibronectin type-III" evidence="4">
    <location>
        <begin position="31"/>
        <end position="122"/>
    </location>
</feature>